<name>A0A2A9NTN4_9AGAR</name>
<dbReference type="AlphaFoldDB" id="A0A2A9NTN4"/>
<dbReference type="EMBL" id="KZ301991">
    <property type="protein sequence ID" value="PFH51136.1"/>
    <property type="molecule type" value="Genomic_DNA"/>
</dbReference>
<accession>A0A2A9NTN4</accession>
<organism evidence="1 2">
    <name type="scientific">Amanita thiersii Skay4041</name>
    <dbReference type="NCBI Taxonomy" id="703135"/>
    <lineage>
        <taxon>Eukaryota</taxon>
        <taxon>Fungi</taxon>
        <taxon>Dikarya</taxon>
        <taxon>Basidiomycota</taxon>
        <taxon>Agaricomycotina</taxon>
        <taxon>Agaricomycetes</taxon>
        <taxon>Agaricomycetidae</taxon>
        <taxon>Agaricales</taxon>
        <taxon>Pluteineae</taxon>
        <taxon>Amanitaceae</taxon>
        <taxon>Amanita</taxon>
    </lineage>
</organism>
<reference evidence="1 2" key="1">
    <citation type="submission" date="2014-02" db="EMBL/GenBank/DDBJ databases">
        <title>Transposable element dynamics among asymbiotic and ectomycorrhizal Amanita fungi.</title>
        <authorList>
            <consortium name="DOE Joint Genome Institute"/>
            <person name="Hess J."/>
            <person name="Skrede I."/>
            <person name="Wolfe B."/>
            <person name="LaButti K."/>
            <person name="Ohm R.A."/>
            <person name="Grigoriev I.V."/>
            <person name="Pringle A."/>
        </authorList>
    </citation>
    <scope>NUCLEOTIDE SEQUENCE [LARGE SCALE GENOMIC DNA]</scope>
    <source>
        <strain evidence="1 2">SKay4041</strain>
    </source>
</reference>
<evidence type="ECO:0000313" key="2">
    <source>
        <dbReference type="Proteomes" id="UP000242287"/>
    </source>
</evidence>
<sequence length="546" mass="60569">TRCGKHYLPHQPIVSPGGRFPVPRRSNRPLLAFRCGPRIKPYLLEDATTMVASVLVDTLATFLHMENTFSIDDAHVGKNNGVDVTVFAGDVVLGRGFVPFNVTNAEISINLGRLIPRRSPYKLTCTGMIDTTRKNSEAFTVNSSLWYLPTPYFGSVTKVDFKTKATLFKNKCGNSFETVFPIGFYTSFTGYLDVDLTILDEVKAQGFNIIHPVPPFNDLNVLSRVLDHMEDIGLYLMYDMRHTYRNSTQIGREVSLIQRRSNLLLWYTADEPDGHGDALEATRTAYDVVNSHDGYHPVSLALNCADYEFPAYAAGADIIMPDVYSIGNNVTFSAKYNTGCTSEFGCCGCDECKGGLNDVSIRLDVMHERVHALDWDKTKIVWSVTQAFGGEEFWVRPPTGREWLVQSVLSIIHGARGIIPWIDPAPLDIKKAASNLANALSSVKTYIFDPDVFFSREEVVAVDVGKWRLPTLTLIMMTSVTQENAVIELSALSGIKTIANMEWILGEGATIQDSKPDGVRTIVFEPLGTAIFLIHAAKMQAGRDEL</sequence>
<protein>
    <submittedName>
        <fullName evidence="1">Uncharacterized protein</fullName>
    </submittedName>
</protein>
<dbReference type="Proteomes" id="UP000242287">
    <property type="component" value="Unassembled WGS sequence"/>
</dbReference>
<keyword evidence="2" id="KW-1185">Reference proteome</keyword>
<dbReference type="OrthoDB" id="2338662at2759"/>
<evidence type="ECO:0000313" key="1">
    <source>
        <dbReference type="EMBL" id="PFH51136.1"/>
    </source>
</evidence>
<dbReference type="STRING" id="703135.A0A2A9NTN4"/>
<dbReference type="InterPro" id="IPR017853">
    <property type="entry name" value="GH"/>
</dbReference>
<dbReference type="SUPFAM" id="SSF51445">
    <property type="entry name" value="(Trans)glycosidases"/>
    <property type="match status" value="1"/>
</dbReference>
<gene>
    <name evidence="1" type="ORF">AMATHDRAFT_143328</name>
</gene>
<proteinExistence type="predicted"/>
<feature type="non-terminal residue" evidence="1">
    <location>
        <position position="1"/>
    </location>
</feature>